<dbReference type="AlphaFoldDB" id="A0A2C6DCN0"/>
<evidence type="ECO:0000259" key="5">
    <source>
        <dbReference type="PROSITE" id="PS50931"/>
    </source>
</evidence>
<dbReference type="Proteomes" id="UP000373449">
    <property type="component" value="Unassembled WGS sequence"/>
</dbReference>
<accession>A0A2C6DCN0</accession>
<comment type="similarity">
    <text evidence="1">Belongs to the LysR transcriptional regulatory family.</text>
</comment>
<feature type="domain" description="HTH lysR-type" evidence="5">
    <location>
        <begin position="1"/>
        <end position="58"/>
    </location>
</feature>
<dbReference type="EMBL" id="PDDX01000001">
    <property type="protein sequence ID" value="PHI28946.1"/>
    <property type="molecule type" value="Genomic_DNA"/>
</dbReference>
<evidence type="ECO:0000256" key="3">
    <source>
        <dbReference type="ARBA" id="ARBA00023125"/>
    </source>
</evidence>
<dbReference type="Pfam" id="PF03466">
    <property type="entry name" value="LysR_substrate"/>
    <property type="match status" value="1"/>
</dbReference>
<dbReference type="GO" id="GO:0032993">
    <property type="term" value="C:protein-DNA complex"/>
    <property type="evidence" value="ECO:0007669"/>
    <property type="project" value="TreeGrafter"/>
</dbReference>
<evidence type="ECO:0000313" key="8">
    <source>
        <dbReference type="Proteomes" id="UP000224974"/>
    </source>
</evidence>
<evidence type="ECO:0000313" key="6">
    <source>
        <dbReference type="EMBL" id="PHI28946.1"/>
    </source>
</evidence>
<dbReference type="InterPro" id="IPR000847">
    <property type="entry name" value="LysR_HTH_N"/>
</dbReference>
<evidence type="ECO:0000313" key="7">
    <source>
        <dbReference type="EMBL" id="VFS47073.1"/>
    </source>
</evidence>
<evidence type="ECO:0000313" key="9">
    <source>
        <dbReference type="Proteomes" id="UP000373449"/>
    </source>
</evidence>
<dbReference type="Pfam" id="PF00126">
    <property type="entry name" value="HTH_1"/>
    <property type="match status" value="1"/>
</dbReference>
<dbReference type="InterPro" id="IPR036390">
    <property type="entry name" value="WH_DNA-bd_sf"/>
</dbReference>
<dbReference type="FunFam" id="1.10.10.10:FF:000001">
    <property type="entry name" value="LysR family transcriptional regulator"/>
    <property type="match status" value="1"/>
</dbReference>
<evidence type="ECO:0000256" key="1">
    <source>
        <dbReference type="ARBA" id="ARBA00009437"/>
    </source>
</evidence>
<reference evidence="6" key="1">
    <citation type="submission" date="2017-09" db="EMBL/GenBank/DDBJ databases">
        <title>FDA dAtabase for Regulatory Grade micrObial Sequences (FDA-ARGOS): Supporting development and validation of Infectious Disease Dx tests.</title>
        <authorList>
            <person name="Minogue T."/>
            <person name="Wolcott M."/>
            <person name="Wasieloski L."/>
            <person name="Aguilar W."/>
            <person name="Moore D."/>
            <person name="Tallon L.J."/>
            <person name="Sadzewicz L."/>
            <person name="Ott S."/>
            <person name="Zhao X."/>
            <person name="Nagaraj S."/>
            <person name="Vavikolanu K."/>
            <person name="Aluvathingal J."/>
            <person name="Nadendla S."/>
            <person name="Sichtig H."/>
        </authorList>
    </citation>
    <scope>NUCLEOTIDE SEQUENCE</scope>
    <source>
        <strain evidence="6">FDAARGOS_387</strain>
    </source>
</reference>
<dbReference type="PROSITE" id="PS50931">
    <property type="entry name" value="HTH_LYSR"/>
    <property type="match status" value="1"/>
</dbReference>
<dbReference type="InterPro" id="IPR036388">
    <property type="entry name" value="WH-like_DNA-bd_sf"/>
</dbReference>
<keyword evidence="2" id="KW-0805">Transcription regulation</keyword>
<proteinExistence type="inferred from homology"/>
<dbReference type="CDD" id="cd08436">
    <property type="entry name" value="PBP2_LTTR_like_3"/>
    <property type="match status" value="1"/>
</dbReference>
<dbReference type="PANTHER" id="PTHR30346">
    <property type="entry name" value="TRANSCRIPTIONAL DUAL REGULATOR HCAR-RELATED"/>
    <property type="match status" value="1"/>
</dbReference>
<dbReference type="OrthoDB" id="646694at2"/>
<dbReference type="InterPro" id="IPR005119">
    <property type="entry name" value="LysR_subst-bd"/>
</dbReference>
<keyword evidence="4" id="KW-0804">Transcription</keyword>
<protein>
    <submittedName>
        <fullName evidence="6">LysR family transcriptional regulator</fullName>
    </submittedName>
    <submittedName>
        <fullName evidence="7">Morphology and auto-aggregation control protein</fullName>
    </submittedName>
</protein>
<evidence type="ECO:0000256" key="4">
    <source>
        <dbReference type="ARBA" id="ARBA00023163"/>
    </source>
</evidence>
<dbReference type="PRINTS" id="PR00039">
    <property type="entry name" value="HTHLYSR"/>
</dbReference>
<dbReference type="Gene3D" id="3.40.190.290">
    <property type="match status" value="1"/>
</dbReference>
<dbReference type="Proteomes" id="UP000224974">
    <property type="component" value="Unassembled WGS sequence"/>
</dbReference>
<dbReference type="SUPFAM" id="SSF46785">
    <property type="entry name" value="Winged helix' DNA-binding domain"/>
    <property type="match status" value="1"/>
</dbReference>
<dbReference type="GO" id="GO:0003677">
    <property type="term" value="F:DNA binding"/>
    <property type="evidence" value="ECO:0007669"/>
    <property type="project" value="UniProtKB-KW"/>
</dbReference>
<reference evidence="8" key="2">
    <citation type="submission" date="2017-09" db="EMBL/GenBank/DDBJ databases">
        <title>FDA dAtabase for Regulatory Grade micrObial Sequences (FDA-ARGOS): Supporting development and validation of Infectious Disease Dx tests.</title>
        <authorList>
            <person name="Minogue T."/>
            <person name="Wolcott M."/>
            <person name="Wasieloski L."/>
            <person name="Aguilar W."/>
            <person name="Moore D."/>
            <person name="Tallon L."/>
            <person name="Sadzewicz L."/>
            <person name="Ott S."/>
            <person name="Zhao X."/>
            <person name="Nagaraj S."/>
            <person name="Vavikolanu K."/>
            <person name="Aluvathingal J."/>
            <person name="Nadendla S."/>
            <person name="Sichtig H."/>
        </authorList>
    </citation>
    <scope>NUCLEOTIDE SEQUENCE [LARGE SCALE GENOMIC DNA]</scope>
    <source>
        <strain evidence="8">FDAARGOS_387</strain>
    </source>
</reference>
<evidence type="ECO:0000256" key="2">
    <source>
        <dbReference type="ARBA" id="ARBA00023015"/>
    </source>
</evidence>
<dbReference type="SUPFAM" id="SSF53850">
    <property type="entry name" value="Periplasmic binding protein-like II"/>
    <property type="match status" value="1"/>
</dbReference>
<name>A0A2C6DCN0_9GAMM</name>
<sequence length="294" mass="32417">MNLKQLTYVLAVAEEQNFTRAAERCHIVQSALSHQIAKLEQELGCELFKRTSRRVELTAAGHAIIGPARKLLDASQNLINQVAATKDKISGTLTIGSISALHMLDLAELLAQFHAVNPEVNIRLYIAMSKNLAEDIRRNKTDIAFIGISEPGDATILSLPHIQIASEPLVALLPPAHALAKMQQITLQTLSHEPMVDYYSDSAARLQTDKAFQAAGIQRHVNFEIDHVEWLENIVRRGLAVGIVPISTAERCNNLVSIPIKEEPRRGVYCLWGTEPSIATERFIQSVQSAIQPG</sequence>
<reference evidence="7 9" key="3">
    <citation type="submission" date="2019-03" db="EMBL/GenBank/DDBJ databases">
        <authorList>
            <consortium name="Pathogen Informatics"/>
        </authorList>
    </citation>
    <scope>NUCLEOTIDE SEQUENCE [LARGE SCALE GENOMIC DNA]</scope>
    <source>
        <strain evidence="7 9">NCTC12282</strain>
    </source>
</reference>
<dbReference type="STRING" id="1111728.GCA_000427805_01243"/>
<dbReference type="RefSeq" id="WP_029094344.1">
    <property type="nucleotide sequence ID" value="NZ_CAADJA010000002.1"/>
</dbReference>
<dbReference type="EMBL" id="CAADJA010000002">
    <property type="protein sequence ID" value="VFS47073.1"/>
    <property type="molecule type" value="Genomic_DNA"/>
</dbReference>
<dbReference type="GO" id="GO:0003700">
    <property type="term" value="F:DNA-binding transcription factor activity"/>
    <property type="evidence" value="ECO:0007669"/>
    <property type="project" value="InterPro"/>
</dbReference>
<gene>
    <name evidence="7" type="primary">oxyR_4</name>
    <name evidence="6" type="ORF">CRN84_06270</name>
    <name evidence="7" type="ORF">NCTC12282_02007</name>
</gene>
<dbReference type="Gene3D" id="1.10.10.10">
    <property type="entry name" value="Winged helix-like DNA-binding domain superfamily/Winged helix DNA-binding domain"/>
    <property type="match status" value="1"/>
</dbReference>
<keyword evidence="8" id="KW-1185">Reference proteome</keyword>
<keyword evidence="3" id="KW-0238">DNA-binding</keyword>
<dbReference type="PANTHER" id="PTHR30346:SF30">
    <property type="entry name" value="SMALL NEUTRAL PROTEASE REGULATORY PROTEIN"/>
    <property type="match status" value="1"/>
</dbReference>
<organism evidence="6 8">
    <name type="scientific">Budvicia aquatica</name>
    <dbReference type="NCBI Taxonomy" id="82979"/>
    <lineage>
        <taxon>Bacteria</taxon>
        <taxon>Pseudomonadati</taxon>
        <taxon>Pseudomonadota</taxon>
        <taxon>Gammaproteobacteria</taxon>
        <taxon>Enterobacterales</taxon>
        <taxon>Budviciaceae</taxon>
        <taxon>Budvicia</taxon>
    </lineage>
</organism>